<dbReference type="RefSeq" id="WP_323437717.1">
    <property type="nucleotide sequence ID" value="NZ_JAYFUH010000043.1"/>
</dbReference>
<comment type="caution">
    <text evidence="2">The sequence shown here is derived from an EMBL/GenBank/DDBJ whole genome shotgun (WGS) entry which is preliminary data.</text>
</comment>
<evidence type="ECO:0000313" key="2">
    <source>
        <dbReference type="EMBL" id="MEA5666188.1"/>
    </source>
</evidence>
<keyword evidence="3" id="KW-1185">Reference proteome</keyword>
<name>A0ABU5V000_9GAMM</name>
<sequence length="210" mass="22780">MTAKKGNLSWLSAFIAFDVAILCAVLAPQLRLIATEPEVVARAASSLLAPPALLLLSSLIPNQVKASLVFWRGKFALPGHRAFSHHAHRDPRIDTAKLNARVSPYPVDELEQNSTWYRIYRAHRDDAAVVDANRRFLLFRDLAVVSILLALLLPLGLWAIGLGLAVTPTLIVFLAQYALSAVAAMQAGVRLVTTVLAIESTADINQKQGG</sequence>
<dbReference type="Proteomes" id="UP001301653">
    <property type="component" value="Unassembled WGS sequence"/>
</dbReference>
<feature type="transmembrane region" description="Helical" evidence="1">
    <location>
        <begin position="7"/>
        <end position="27"/>
    </location>
</feature>
<protein>
    <recommendedName>
        <fullName evidence="4">Transmembrane protein</fullName>
    </recommendedName>
</protein>
<reference evidence="2 3" key="1">
    <citation type="submission" date="2023-12" db="EMBL/GenBank/DDBJ databases">
        <title>Stenotrophomonas guangdongensis sp. nov., isolated from wilted pepper plants (Capsicum annuum).</title>
        <authorList>
            <person name="Qiu M."/>
            <person name="Li Y."/>
            <person name="Liu Q."/>
            <person name="Zhang X."/>
            <person name="Huang Y."/>
            <person name="Guo R."/>
            <person name="Hu M."/>
            <person name="Zhou J."/>
            <person name="Zhou X."/>
        </authorList>
    </citation>
    <scope>NUCLEOTIDE SEQUENCE [LARGE SCALE GENOMIC DNA]</scope>
    <source>
        <strain evidence="2 3">MH1</strain>
    </source>
</reference>
<keyword evidence="1" id="KW-0472">Membrane</keyword>
<feature type="transmembrane region" description="Helical" evidence="1">
    <location>
        <begin position="142"/>
        <end position="165"/>
    </location>
</feature>
<proteinExistence type="predicted"/>
<evidence type="ECO:0000313" key="3">
    <source>
        <dbReference type="Proteomes" id="UP001301653"/>
    </source>
</evidence>
<keyword evidence="1" id="KW-1133">Transmembrane helix</keyword>
<evidence type="ECO:0000256" key="1">
    <source>
        <dbReference type="SAM" id="Phobius"/>
    </source>
</evidence>
<feature type="transmembrane region" description="Helical" evidence="1">
    <location>
        <begin position="177"/>
        <end position="198"/>
    </location>
</feature>
<feature type="transmembrane region" description="Helical" evidence="1">
    <location>
        <begin position="39"/>
        <end position="60"/>
    </location>
</feature>
<accession>A0ABU5V000</accession>
<evidence type="ECO:0008006" key="4">
    <source>
        <dbReference type="Google" id="ProtNLM"/>
    </source>
</evidence>
<gene>
    <name evidence="2" type="ORF">VA603_01365</name>
</gene>
<keyword evidence="1" id="KW-0812">Transmembrane</keyword>
<organism evidence="2 3">
    <name type="scientific">Stenotrophomonas capsici</name>
    <dbReference type="NCBI Taxonomy" id="3110230"/>
    <lineage>
        <taxon>Bacteria</taxon>
        <taxon>Pseudomonadati</taxon>
        <taxon>Pseudomonadota</taxon>
        <taxon>Gammaproteobacteria</taxon>
        <taxon>Lysobacterales</taxon>
        <taxon>Lysobacteraceae</taxon>
        <taxon>Stenotrophomonas</taxon>
    </lineage>
</organism>
<dbReference type="EMBL" id="JAYFUH010000043">
    <property type="protein sequence ID" value="MEA5666188.1"/>
    <property type="molecule type" value="Genomic_DNA"/>
</dbReference>